<organism evidence="2 3">
    <name type="scientific">Pseudovirgaria hyperparasitica</name>
    <dbReference type="NCBI Taxonomy" id="470096"/>
    <lineage>
        <taxon>Eukaryota</taxon>
        <taxon>Fungi</taxon>
        <taxon>Dikarya</taxon>
        <taxon>Ascomycota</taxon>
        <taxon>Pezizomycotina</taxon>
        <taxon>Dothideomycetes</taxon>
        <taxon>Dothideomycetes incertae sedis</taxon>
        <taxon>Acrospermales</taxon>
        <taxon>Acrospermaceae</taxon>
        <taxon>Pseudovirgaria</taxon>
    </lineage>
</organism>
<dbReference type="EMBL" id="ML996644">
    <property type="protein sequence ID" value="KAF2752400.1"/>
    <property type="molecule type" value="Genomic_DNA"/>
</dbReference>
<gene>
    <name evidence="2" type="ORF">EJ05DRAFT_481315</name>
    <name evidence="1" type="ORF">EJ05DRAFT_481318</name>
</gene>
<sequence>MNDEGLKNDEPSVAPNDVLTDLNEKLLRIGVTAATVRSEDSRARSLCPESGITLKSGSRL</sequence>
<proteinExistence type="predicted"/>
<dbReference type="EMBL" id="ML996643">
    <property type="protein sequence ID" value="KAF2752403.1"/>
    <property type="molecule type" value="Genomic_DNA"/>
</dbReference>
<evidence type="ECO:0000313" key="2">
    <source>
        <dbReference type="EMBL" id="KAF2752403.1"/>
    </source>
</evidence>
<dbReference type="GeneID" id="54486105"/>
<keyword evidence="3" id="KW-1185">Reference proteome</keyword>
<accession>A0A6A6VQC7</accession>
<name>A0A6A6VQC7_9PEZI</name>
<dbReference type="RefSeq" id="XP_033594861.1">
    <property type="nucleotide sequence ID" value="XM_033745051.1"/>
</dbReference>
<dbReference type="Proteomes" id="UP000799437">
    <property type="component" value="Unassembled WGS sequence"/>
</dbReference>
<dbReference type="AlphaFoldDB" id="A0A6A6VQC7"/>
<reference evidence="2" key="1">
    <citation type="journal article" date="2020" name="Stud. Mycol.">
        <title>101 Dothideomycetes genomes: a test case for predicting lifestyles and emergence of pathogens.</title>
        <authorList>
            <person name="Haridas S."/>
            <person name="Albert R."/>
            <person name="Binder M."/>
            <person name="Bloem J."/>
            <person name="Labutti K."/>
            <person name="Salamov A."/>
            <person name="Andreopoulos B."/>
            <person name="Baker S."/>
            <person name="Barry K."/>
            <person name="Bills G."/>
            <person name="Bluhm B."/>
            <person name="Cannon C."/>
            <person name="Castanera R."/>
            <person name="Culley D."/>
            <person name="Daum C."/>
            <person name="Ezra D."/>
            <person name="Gonzalez J."/>
            <person name="Henrissat B."/>
            <person name="Kuo A."/>
            <person name="Liang C."/>
            <person name="Lipzen A."/>
            <person name="Lutzoni F."/>
            <person name="Magnuson J."/>
            <person name="Mondo S."/>
            <person name="Nolan M."/>
            <person name="Ohm R."/>
            <person name="Pangilinan J."/>
            <person name="Park H.-J."/>
            <person name="Ramirez L."/>
            <person name="Alfaro M."/>
            <person name="Sun H."/>
            <person name="Tritt A."/>
            <person name="Yoshinaga Y."/>
            <person name="Zwiers L.-H."/>
            <person name="Turgeon B."/>
            <person name="Goodwin S."/>
            <person name="Spatafora J."/>
            <person name="Crous P."/>
            <person name="Grigoriev I."/>
        </authorList>
    </citation>
    <scope>NUCLEOTIDE SEQUENCE</scope>
    <source>
        <strain evidence="2">CBS 121739</strain>
    </source>
</reference>
<protein>
    <submittedName>
        <fullName evidence="2">Uncharacterized protein</fullName>
    </submittedName>
</protein>
<evidence type="ECO:0000313" key="1">
    <source>
        <dbReference type="EMBL" id="KAF2752400.1"/>
    </source>
</evidence>
<evidence type="ECO:0000313" key="3">
    <source>
        <dbReference type="Proteomes" id="UP000799437"/>
    </source>
</evidence>